<dbReference type="Proteomes" id="UP001157167">
    <property type="component" value="Unassembled WGS sequence"/>
</dbReference>
<accession>A0ABQ6F8J5</accession>
<evidence type="ECO:0000313" key="1">
    <source>
        <dbReference type="EMBL" id="GLT21868.1"/>
    </source>
</evidence>
<dbReference type="EMBL" id="BSPX01000014">
    <property type="protein sequence ID" value="GLT21868.1"/>
    <property type="molecule type" value="Genomic_DNA"/>
</dbReference>
<organism evidence="1 2">
    <name type="scientific">Zoogloea oryzae</name>
    <dbReference type="NCBI Taxonomy" id="310767"/>
    <lineage>
        <taxon>Bacteria</taxon>
        <taxon>Pseudomonadati</taxon>
        <taxon>Pseudomonadota</taxon>
        <taxon>Betaproteobacteria</taxon>
        <taxon>Rhodocyclales</taxon>
        <taxon>Zoogloeaceae</taxon>
        <taxon>Zoogloea</taxon>
    </lineage>
</organism>
<sequence length="250" mass="27149">MSGAMIEISSGTDTEWFRVHPNMEVQFGLNMADALAKPRNQDATLRMMTNVRLSAGGNAAVEGRLFPHAVIAPANAALSIRIRCAAKVGFGFSIRSNAETVVEKLYAVDRVDENGMMTATIRRYQSSSDLLTIDSARARIDGGVSTGEAMAHWSCDIEAWPVLQYLDPISGRVYDERHPRNLATPPARPVRQAPPPLADGLGMATASSGVGAGGLWRDEGAEQVFERIQVQKESPQERFGVLHVTFLVAR</sequence>
<protein>
    <submittedName>
        <fullName evidence="1">Uncharacterized protein</fullName>
    </submittedName>
</protein>
<keyword evidence="2" id="KW-1185">Reference proteome</keyword>
<gene>
    <name evidence="1" type="ORF">GCM10007933_13220</name>
</gene>
<proteinExistence type="predicted"/>
<evidence type="ECO:0000313" key="2">
    <source>
        <dbReference type="Proteomes" id="UP001157167"/>
    </source>
</evidence>
<comment type="caution">
    <text evidence="1">The sequence shown here is derived from an EMBL/GenBank/DDBJ whole genome shotgun (WGS) entry which is preliminary data.</text>
</comment>
<reference evidence="2" key="1">
    <citation type="journal article" date="2019" name="Int. J. Syst. Evol. Microbiol.">
        <title>The Global Catalogue of Microorganisms (GCM) 10K type strain sequencing project: providing services to taxonomists for standard genome sequencing and annotation.</title>
        <authorList>
            <consortium name="The Broad Institute Genomics Platform"/>
            <consortium name="The Broad Institute Genome Sequencing Center for Infectious Disease"/>
            <person name="Wu L."/>
            <person name="Ma J."/>
        </authorList>
    </citation>
    <scope>NUCLEOTIDE SEQUENCE [LARGE SCALE GENOMIC DNA]</scope>
    <source>
        <strain evidence="2">NBRC 102407</strain>
    </source>
</reference>
<name>A0ABQ6F8J5_9RHOO</name>